<dbReference type="AlphaFoldDB" id="A0A1E7W6I9"/>
<gene>
    <name evidence="1" type="ORF">DUPY_52240</name>
</gene>
<dbReference type="Proteomes" id="UP000175989">
    <property type="component" value="Unassembled WGS sequence"/>
</dbReference>
<evidence type="ECO:0008006" key="3">
    <source>
        <dbReference type="Google" id="ProtNLM"/>
    </source>
</evidence>
<evidence type="ECO:0000313" key="1">
    <source>
        <dbReference type="EMBL" id="OEZ91611.1"/>
    </source>
</evidence>
<dbReference type="InterPro" id="IPR029058">
    <property type="entry name" value="AB_hydrolase_fold"/>
</dbReference>
<reference evidence="2" key="1">
    <citation type="journal article" date="2016" name="Front. Microbiol.">
        <title>Molecular Keys to the Janthinobacterium and Duganella spp. Interaction with the Plant Pathogen Fusarium graminearum.</title>
        <authorList>
            <person name="Haack F.S."/>
            <person name="Poehlein A."/>
            <person name="Kroger C."/>
            <person name="Voigt C.A."/>
            <person name="Piepenbring M."/>
            <person name="Bode H.B."/>
            <person name="Daniel R."/>
            <person name="Schafer W."/>
            <person name="Streit W.R."/>
        </authorList>
    </citation>
    <scope>NUCLEOTIDE SEQUENCE [LARGE SCALE GENOMIC DNA]</scope>
    <source>
        <strain evidence="2">T54</strain>
    </source>
</reference>
<dbReference type="SUPFAM" id="SSF53474">
    <property type="entry name" value="alpha/beta-Hydrolases"/>
    <property type="match status" value="1"/>
</dbReference>
<proteinExistence type="predicted"/>
<comment type="caution">
    <text evidence="1">The sequence shown here is derived from an EMBL/GenBank/DDBJ whole genome shotgun (WGS) entry which is preliminary data.</text>
</comment>
<keyword evidence="2" id="KW-1185">Reference proteome</keyword>
<dbReference type="Gene3D" id="3.40.50.1820">
    <property type="entry name" value="alpha/beta hydrolase"/>
    <property type="match status" value="1"/>
</dbReference>
<protein>
    <recommendedName>
        <fullName evidence="3">Alpha/beta hydrolase family protein</fullName>
    </recommendedName>
</protein>
<name>A0A1E7W6I9_9BURK</name>
<sequence>MSSSPCGCFFLAHIQTKRSHFEAFPQKHDLPGAAFRCCAVRRCWISLLLAVCATILPAAVAAPPTYRQVLAPVEAGIDIPVDLYWPANAPRALVIVAPNSGGLADPYFDPELQQATYRPDHRGGLVEALTGQGYAVAFFSLRGFAPLRECAHGDHFAARATDFATHCVNSEVRGTANLVTTTADTEAVFHALSALTLTGKLPQVALAFSEGMHHVTLLAGQGRIAPAGIVGAGGPTAPLSALWAYQMQRGFYVRMVQKAFDRCRAPTLDLDRVFACAEARPLAATRAGLQEFLGATAVSPATLAARRQYAQALYRQALAHYAGDVSDEVMPGTFGGVRVPAVWNGSYYSQVFQTRASTVVQLQGYTGKTIYLFGQLDYLQLPDPGACAASPRCSIRTIDAVGHGLEDESGIPPAHAVQAIVDAVNTVSAIAPAPAAAAPDTGKR</sequence>
<evidence type="ECO:0000313" key="2">
    <source>
        <dbReference type="Proteomes" id="UP000175989"/>
    </source>
</evidence>
<dbReference type="EMBL" id="LROM01000152">
    <property type="protein sequence ID" value="OEZ91611.1"/>
    <property type="molecule type" value="Genomic_DNA"/>
</dbReference>
<accession>A0A1E7W6I9</accession>
<organism evidence="1 2">
    <name type="scientific">Duganella phyllosphaerae</name>
    <dbReference type="NCBI Taxonomy" id="762836"/>
    <lineage>
        <taxon>Bacteria</taxon>
        <taxon>Pseudomonadati</taxon>
        <taxon>Pseudomonadota</taxon>
        <taxon>Betaproteobacteria</taxon>
        <taxon>Burkholderiales</taxon>
        <taxon>Oxalobacteraceae</taxon>
        <taxon>Telluria group</taxon>
        <taxon>Duganella</taxon>
    </lineage>
</organism>